<evidence type="ECO:0000313" key="10">
    <source>
        <dbReference type="EMBL" id="KZS18047.1"/>
    </source>
</evidence>
<dbReference type="PANTHER" id="PTHR24264">
    <property type="entry name" value="TRYPSIN-RELATED"/>
    <property type="match status" value="1"/>
</dbReference>
<evidence type="ECO:0000256" key="3">
    <source>
        <dbReference type="ARBA" id="ARBA00022670"/>
    </source>
</evidence>
<dbReference type="EMBL" id="LRGB01000568">
    <property type="protein sequence ID" value="KZS18047.1"/>
    <property type="molecule type" value="Genomic_DNA"/>
</dbReference>
<dbReference type="InterPro" id="IPR043504">
    <property type="entry name" value="Peptidase_S1_PA_chymotrypsin"/>
</dbReference>
<evidence type="ECO:0000313" key="11">
    <source>
        <dbReference type="Proteomes" id="UP000076858"/>
    </source>
</evidence>
<keyword evidence="5" id="KW-0720">Serine protease</keyword>
<protein>
    <submittedName>
        <fullName evidence="10">Uncharacterized protein</fullName>
    </submittedName>
</protein>
<keyword evidence="4" id="KW-0378">Hydrolase</keyword>
<dbReference type="GO" id="GO:0004252">
    <property type="term" value="F:serine-type endopeptidase activity"/>
    <property type="evidence" value="ECO:0007669"/>
    <property type="project" value="InterPro"/>
</dbReference>
<dbReference type="STRING" id="35525.A0A0N8D726"/>
<evidence type="ECO:0000256" key="8">
    <source>
        <dbReference type="SAM" id="MobiDB-lite"/>
    </source>
</evidence>
<evidence type="ECO:0000256" key="5">
    <source>
        <dbReference type="ARBA" id="ARBA00022825"/>
    </source>
</evidence>
<feature type="compositionally biased region" description="Pro residues" evidence="8">
    <location>
        <begin position="373"/>
        <end position="443"/>
    </location>
</feature>
<evidence type="ECO:0000256" key="4">
    <source>
        <dbReference type="ARBA" id="ARBA00022801"/>
    </source>
</evidence>
<feature type="region of interest" description="Disordered" evidence="8">
    <location>
        <begin position="629"/>
        <end position="680"/>
    </location>
</feature>
<keyword evidence="3" id="KW-0645">Protease</keyword>
<keyword evidence="9" id="KW-0732">Signal</keyword>
<dbReference type="FunFam" id="2.40.10.10:FF:000002">
    <property type="entry name" value="Transmembrane protease serine"/>
    <property type="match status" value="1"/>
</dbReference>
<comment type="similarity">
    <text evidence="7">Belongs to the peptidase S1 family. CLIP subfamily.</text>
</comment>
<comment type="caution">
    <text evidence="10">The sequence shown here is derived from an EMBL/GenBank/DDBJ whole genome shotgun (WGS) entry which is preliminary data.</text>
</comment>
<keyword evidence="2" id="KW-0964">Secreted</keyword>
<sequence>MVCHLMTLTCLLISIFGLIDCKPRGQVHTSYNAVVGSSFEPAFSASSYDSLGIQPSRSGRNEQKQHYWWQGSQSPFSEGAGQNQGVSSGGASKSGQTYASVAGCSGEACSSPLFSAPPASPSISSGGGGSCCNHYWQKPGHPCSTHQGIDCPRRFSCVHYQSCRNGVISLASTASHTSQRPSIDQLMNYGRPCGSSGIEVCCQDAPPRPEPVVQQPPATYYPPSAPAHNQQVVGCSGGCTPTTSPVYYPPPVHHPSPPSTYPSVQLPSSPPIYYPPAPTTTTRRPVYYPATAPVLAQSPPVYQPTSTPVYSPAPPVYQPSPAPVYTPASPPVYNPAPAPVYTPAPAPVYTPAPAPVYTPAPAPVYTPAPATYQPPPPPPVNTPPPPPPPVNTPPPPPPPVNTPPPPPPPVNTPPPPPPPVNTPPPPLPVVVEPTRPPFPPSAPPTQASVAQGPPANSLPYPGCAAALKCVLEEYCSIDGVMIDKPVFLSEQLKPYRTPLMSCLNVETNQVGFCCRDPLYNDPWPADMPMPGMPPLAPVVQEQIQPQSPAPPVQPVVIATEPYAPPTQAPPTLPPPTQPPYIQCFSTQECVPAHVCGGRFETFDDSPNARCQTVDYQVGVCCKLPLPVPPPPTTTPPPPPPTTTTPPPPPTTRPPPPIEPVVVPPPDSYLPPPPPPPTQPPYIQCLPTQECIPAHVCGGRFEPFNDSPNARCQNPEDGQAGVCCKLPPPTQPPPPPTQPPPPPTQPPPPPTQPPPPPVQPVEALSLSYLPPPVGPVVTPPPVVVLPPPTTQPVVEQSFIPPPPPPPAPANQVLENQCGISRPVSQLLGNGEAALGEFPWHVMIANVNGSMTCSGALIGSKFVATSFHCVQGTIPSNLIVRLGEQYVGTTNEPLPHYEIPVTAVVGHPNFAEGSLFHDTAVLMLATDAPSGQAHIAPICLPSQSEPQVSQCVVSGWGHDTLSGLQSGVLNKVQVDVVRNEDCQNSLQSSHLGKYFKLHKSFTCASTQNSINPCKVDGGSPLVCVRPDGSHVLMGLSSWSVGCSNQQQPGVYADVMAVAPWMQQEMAKPEASLIEQSNSAFQTQQQFQTQFGPGAGYGR</sequence>
<dbReference type="InterPro" id="IPR009003">
    <property type="entry name" value="Peptidase_S1_PA"/>
</dbReference>
<dbReference type="PRINTS" id="PR01217">
    <property type="entry name" value="PRICHEXTENSN"/>
</dbReference>
<feature type="compositionally biased region" description="Pro residues" evidence="8">
    <location>
        <begin position="629"/>
        <end position="679"/>
    </location>
</feature>
<feature type="compositionally biased region" description="Pro residues" evidence="8">
    <location>
        <begin position="725"/>
        <end position="758"/>
    </location>
</feature>
<keyword evidence="11" id="KW-1185">Reference proteome</keyword>
<dbReference type="SMART" id="SM00020">
    <property type="entry name" value="Tryp_SPc"/>
    <property type="match status" value="1"/>
</dbReference>
<dbReference type="GO" id="GO:0006508">
    <property type="term" value="P:proteolysis"/>
    <property type="evidence" value="ECO:0007669"/>
    <property type="project" value="UniProtKB-KW"/>
</dbReference>
<dbReference type="CDD" id="cd00190">
    <property type="entry name" value="Tryp_SPc"/>
    <property type="match status" value="1"/>
</dbReference>
<dbReference type="PANTHER" id="PTHR24264:SF65">
    <property type="entry name" value="SRCR DOMAIN-CONTAINING PROTEIN"/>
    <property type="match status" value="1"/>
</dbReference>
<evidence type="ECO:0000256" key="2">
    <source>
        <dbReference type="ARBA" id="ARBA00022525"/>
    </source>
</evidence>
<evidence type="ECO:0000256" key="6">
    <source>
        <dbReference type="ARBA" id="ARBA00023157"/>
    </source>
</evidence>
<dbReference type="InterPro" id="IPR040973">
    <property type="entry name" value="CLIP_SPH_Scar"/>
</dbReference>
<dbReference type="Proteomes" id="UP000076858">
    <property type="component" value="Unassembled WGS sequence"/>
</dbReference>
<feature type="region of interest" description="Disordered" evidence="8">
    <location>
        <begin position="373"/>
        <end position="453"/>
    </location>
</feature>
<evidence type="ECO:0000256" key="1">
    <source>
        <dbReference type="ARBA" id="ARBA00004613"/>
    </source>
</evidence>
<reference evidence="10 11" key="1">
    <citation type="submission" date="2016-03" db="EMBL/GenBank/DDBJ databases">
        <title>EvidentialGene: Evidence-directed Construction of Genes on Genomes.</title>
        <authorList>
            <person name="Gilbert D.G."/>
            <person name="Choi J.-H."/>
            <person name="Mockaitis K."/>
            <person name="Colbourne J."/>
            <person name="Pfrender M."/>
        </authorList>
    </citation>
    <scope>NUCLEOTIDE SEQUENCE [LARGE SCALE GENOMIC DNA]</scope>
    <source>
        <strain evidence="10 11">Xinb3</strain>
        <tissue evidence="10">Complete organism</tissue>
    </source>
</reference>
<dbReference type="AlphaFoldDB" id="A0A0N8D726"/>
<dbReference type="SUPFAM" id="SSF50494">
    <property type="entry name" value="Trypsin-like serine proteases"/>
    <property type="match status" value="1"/>
</dbReference>
<comment type="subcellular location">
    <subcellularLocation>
        <location evidence="1">Secreted</location>
    </subcellularLocation>
</comment>
<proteinExistence type="inferred from homology"/>
<dbReference type="Pfam" id="PF00089">
    <property type="entry name" value="Trypsin"/>
    <property type="match status" value="1"/>
</dbReference>
<evidence type="ECO:0000256" key="7">
    <source>
        <dbReference type="ARBA" id="ARBA00024195"/>
    </source>
</evidence>
<evidence type="ECO:0000256" key="9">
    <source>
        <dbReference type="SAM" id="SignalP"/>
    </source>
</evidence>
<feature type="region of interest" description="Disordered" evidence="8">
    <location>
        <begin position="721"/>
        <end position="764"/>
    </location>
</feature>
<dbReference type="InterPro" id="IPR050127">
    <property type="entry name" value="Serine_Proteases_S1"/>
</dbReference>
<dbReference type="PROSITE" id="PS50240">
    <property type="entry name" value="TRYPSIN_DOM"/>
    <property type="match status" value="1"/>
</dbReference>
<keyword evidence="6" id="KW-1015">Disulfide bond</keyword>
<name>A0A0N8D726_9CRUS</name>
<accession>A0A0N8D726</accession>
<dbReference type="Gene3D" id="2.40.10.10">
    <property type="entry name" value="Trypsin-like serine proteases"/>
    <property type="match status" value="1"/>
</dbReference>
<dbReference type="Pfam" id="PF18399">
    <property type="entry name" value="CLIP_SPH_Scar"/>
    <property type="match status" value="1"/>
</dbReference>
<feature type="chain" id="PRO_5013460499" evidence="9">
    <location>
        <begin position="22"/>
        <end position="1096"/>
    </location>
</feature>
<organism evidence="10 11">
    <name type="scientific">Daphnia magna</name>
    <dbReference type="NCBI Taxonomy" id="35525"/>
    <lineage>
        <taxon>Eukaryota</taxon>
        <taxon>Metazoa</taxon>
        <taxon>Ecdysozoa</taxon>
        <taxon>Arthropoda</taxon>
        <taxon>Crustacea</taxon>
        <taxon>Branchiopoda</taxon>
        <taxon>Diplostraca</taxon>
        <taxon>Cladocera</taxon>
        <taxon>Anomopoda</taxon>
        <taxon>Daphniidae</taxon>
        <taxon>Daphnia</taxon>
    </lineage>
</organism>
<dbReference type="InterPro" id="IPR001254">
    <property type="entry name" value="Trypsin_dom"/>
</dbReference>
<feature type="signal peptide" evidence="9">
    <location>
        <begin position="1"/>
        <end position="21"/>
    </location>
</feature>
<dbReference type="GO" id="GO:0005615">
    <property type="term" value="C:extracellular space"/>
    <property type="evidence" value="ECO:0007669"/>
    <property type="project" value="TreeGrafter"/>
</dbReference>
<dbReference type="OrthoDB" id="10064156at2759"/>
<gene>
    <name evidence="10" type="ORF">APZ42_016047</name>
</gene>